<dbReference type="GO" id="GO:0071949">
    <property type="term" value="F:FAD binding"/>
    <property type="evidence" value="ECO:0007669"/>
    <property type="project" value="InterPro"/>
</dbReference>
<dbReference type="GO" id="GO:0030151">
    <property type="term" value="F:molybdenum ion binding"/>
    <property type="evidence" value="ECO:0007669"/>
    <property type="project" value="InterPro"/>
</dbReference>
<dbReference type="GO" id="GO:0005506">
    <property type="term" value="F:iron ion binding"/>
    <property type="evidence" value="ECO:0007669"/>
    <property type="project" value="InterPro"/>
</dbReference>
<dbReference type="Pfam" id="PF01799">
    <property type="entry name" value="Fer2_2"/>
    <property type="match status" value="1"/>
</dbReference>
<dbReference type="Pfam" id="PF02738">
    <property type="entry name" value="MoCoBD_1"/>
    <property type="match status" value="1"/>
</dbReference>
<organism evidence="22 23">
    <name type="scientific">Pantoea ananatis (strain LMG 20103)</name>
    <dbReference type="NCBI Taxonomy" id="706191"/>
    <lineage>
        <taxon>Bacteria</taxon>
        <taxon>Pseudomonadati</taxon>
        <taxon>Pseudomonadota</taxon>
        <taxon>Gammaproteobacteria</taxon>
        <taxon>Enterobacterales</taxon>
        <taxon>Erwiniaceae</taxon>
        <taxon>Pantoea</taxon>
    </lineage>
</organism>
<feature type="domain" description="2Fe-2S ferredoxin-type" evidence="20">
    <location>
        <begin position="1"/>
        <end position="85"/>
    </location>
</feature>
<dbReference type="Pfam" id="PF03450">
    <property type="entry name" value="CO_deh_flav_C"/>
    <property type="match status" value="1"/>
</dbReference>
<dbReference type="SUPFAM" id="SSF56176">
    <property type="entry name" value="FAD-binding/transporter-associated domain-like"/>
    <property type="match status" value="1"/>
</dbReference>
<keyword evidence="12" id="KW-0408">Iron</keyword>
<dbReference type="SMART" id="SM01008">
    <property type="entry name" value="Ald_Xan_dh_C"/>
    <property type="match status" value="1"/>
</dbReference>
<dbReference type="InterPro" id="IPR037165">
    <property type="entry name" value="AldOxase/xan_DH_Mopterin-bd_sf"/>
</dbReference>
<dbReference type="Proteomes" id="UP000001702">
    <property type="component" value="Chromosome"/>
</dbReference>
<dbReference type="NCBIfam" id="TIGR02965">
    <property type="entry name" value="xanthine_xdhB"/>
    <property type="match status" value="1"/>
</dbReference>
<dbReference type="Gene3D" id="1.10.150.120">
    <property type="entry name" value="[2Fe-2S]-binding domain"/>
    <property type="match status" value="1"/>
</dbReference>
<evidence type="ECO:0000256" key="9">
    <source>
        <dbReference type="ARBA" id="ARBA00022723"/>
    </source>
</evidence>
<dbReference type="GO" id="GO:0051537">
    <property type="term" value="F:2 iron, 2 sulfur cluster binding"/>
    <property type="evidence" value="ECO:0007669"/>
    <property type="project" value="UniProtKB-KW"/>
</dbReference>
<comment type="subcellular location">
    <subcellularLocation>
        <location evidence="3">Peroxisome</location>
    </subcellularLocation>
</comment>
<evidence type="ECO:0000259" key="21">
    <source>
        <dbReference type="PROSITE" id="PS51387"/>
    </source>
</evidence>
<dbReference type="InterPro" id="IPR002346">
    <property type="entry name" value="Mopterin_DH_FAD-bd"/>
</dbReference>
<dbReference type="Pfam" id="PF01315">
    <property type="entry name" value="Ald_Xan_dh_C"/>
    <property type="match status" value="1"/>
</dbReference>
<dbReference type="InterPro" id="IPR036010">
    <property type="entry name" value="2Fe-2S_ferredoxin-like_sf"/>
</dbReference>
<evidence type="ECO:0000256" key="18">
    <source>
        <dbReference type="ARBA" id="ARBA00049517"/>
    </source>
</evidence>
<evidence type="ECO:0000259" key="20">
    <source>
        <dbReference type="PROSITE" id="PS51085"/>
    </source>
</evidence>
<dbReference type="InterPro" id="IPR014309">
    <property type="entry name" value="Xanthine_DH_Mopterin-bd_su"/>
</dbReference>
<dbReference type="PROSITE" id="PS00197">
    <property type="entry name" value="2FE2S_FER_1"/>
    <property type="match status" value="1"/>
</dbReference>
<comment type="cofactor">
    <cofactor evidence="16">
        <name>[2Fe-2S] cluster</name>
        <dbReference type="ChEBI" id="CHEBI:190135"/>
    </cofactor>
</comment>
<evidence type="ECO:0000256" key="5">
    <source>
        <dbReference type="ARBA" id="ARBA00013123"/>
    </source>
</evidence>
<evidence type="ECO:0000256" key="4">
    <source>
        <dbReference type="ARBA" id="ARBA00006849"/>
    </source>
</evidence>
<comment type="cofactor">
    <cofactor evidence="19">
        <name>Mo-molybdopterin cytosine dinucleotide</name>
        <dbReference type="ChEBI" id="CHEBI:71308"/>
    </cofactor>
</comment>
<keyword evidence="14" id="KW-0520">NAD</keyword>
<dbReference type="EC" id="1.17.1.4" evidence="5"/>
<dbReference type="InterPro" id="IPR036318">
    <property type="entry name" value="FAD-bd_PCMH-like_sf"/>
</dbReference>
<dbReference type="Gene3D" id="3.10.20.30">
    <property type="match status" value="1"/>
</dbReference>
<evidence type="ECO:0000256" key="14">
    <source>
        <dbReference type="ARBA" id="ARBA00023027"/>
    </source>
</evidence>
<dbReference type="Gene3D" id="3.90.1170.50">
    <property type="entry name" value="Aldehyde oxidase/xanthine dehydrogenase, a/b hammerhead"/>
    <property type="match status" value="1"/>
</dbReference>
<gene>
    <name evidence="22" type="primary">xdh</name>
    <name evidence="22" type="ordered locus">PANA_1963</name>
</gene>
<name>D4GF08_PANAM</name>
<dbReference type="InterPro" id="IPR036884">
    <property type="entry name" value="2Fe-2S-bd_dom_sf"/>
</dbReference>
<evidence type="ECO:0000313" key="23">
    <source>
        <dbReference type="Proteomes" id="UP000001702"/>
    </source>
</evidence>
<comment type="catalytic activity">
    <reaction evidence="17">
        <text>xanthine + NAD(+) + H2O = urate + NADH + H(+)</text>
        <dbReference type="Rhea" id="RHEA:16669"/>
        <dbReference type="ChEBI" id="CHEBI:15377"/>
        <dbReference type="ChEBI" id="CHEBI:15378"/>
        <dbReference type="ChEBI" id="CHEBI:17712"/>
        <dbReference type="ChEBI" id="CHEBI:17775"/>
        <dbReference type="ChEBI" id="CHEBI:57540"/>
        <dbReference type="ChEBI" id="CHEBI:57945"/>
        <dbReference type="EC" id="1.17.1.4"/>
    </reaction>
</comment>
<evidence type="ECO:0000256" key="2">
    <source>
        <dbReference type="ARBA" id="ARBA00001974"/>
    </source>
</evidence>
<dbReference type="PROSITE" id="PS51085">
    <property type="entry name" value="2FE2S_FER_2"/>
    <property type="match status" value="1"/>
</dbReference>
<dbReference type="PROSITE" id="PS51387">
    <property type="entry name" value="FAD_PCMH"/>
    <property type="match status" value="1"/>
</dbReference>
<dbReference type="PANTHER" id="PTHR45444">
    <property type="entry name" value="XANTHINE DEHYDROGENASE"/>
    <property type="match status" value="1"/>
</dbReference>
<dbReference type="InterPro" id="IPR016167">
    <property type="entry name" value="FAD-bd_PCMH_sub1"/>
</dbReference>
<comment type="similarity">
    <text evidence="4">Belongs to the xanthine dehydrogenase family.</text>
</comment>
<dbReference type="Gene3D" id="3.30.365.10">
    <property type="entry name" value="Aldehyde oxidase/xanthine dehydrogenase, molybdopterin binding domain"/>
    <property type="match status" value="4"/>
</dbReference>
<dbReference type="InterPro" id="IPR006058">
    <property type="entry name" value="2Fe2S_fd_BS"/>
</dbReference>
<dbReference type="InterPro" id="IPR002888">
    <property type="entry name" value="2Fe-2S-bd"/>
</dbReference>
<dbReference type="InterPro" id="IPR001041">
    <property type="entry name" value="2Fe-2S_ferredoxin-type"/>
</dbReference>
<keyword evidence="15" id="KW-0576">Peroxisome</keyword>
<evidence type="ECO:0000313" key="22">
    <source>
        <dbReference type="EMBL" id="ADD77130.1"/>
    </source>
</evidence>
<dbReference type="InterPro" id="IPR016166">
    <property type="entry name" value="FAD-bd_PCMH"/>
</dbReference>
<dbReference type="InterPro" id="IPR036856">
    <property type="entry name" value="Ald_Oxase/Xan_DH_a/b_sf"/>
</dbReference>
<comment type="catalytic activity">
    <reaction evidence="18">
        <text>hypoxanthine + NAD(+) + H2O = xanthine + NADH + H(+)</text>
        <dbReference type="Rhea" id="RHEA:24670"/>
        <dbReference type="ChEBI" id="CHEBI:15377"/>
        <dbReference type="ChEBI" id="CHEBI:15378"/>
        <dbReference type="ChEBI" id="CHEBI:17368"/>
        <dbReference type="ChEBI" id="CHEBI:17712"/>
        <dbReference type="ChEBI" id="CHEBI:57540"/>
        <dbReference type="ChEBI" id="CHEBI:57945"/>
        <dbReference type="EC" id="1.17.1.4"/>
    </reaction>
</comment>
<dbReference type="KEGG" id="pam:PANA_1963"/>
<evidence type="ECO:0000256" key="19">
    <source>
        <dbReference type="ARBA" id="ARBA00053029"/>
    </source>
</evidence>
<dbReference type="Gene3D" id="3.30.390.50">
    <property type="entry name" value="CO dehydrogenase flavoprotein, C-terminal domain"/>
    <property type="match status" value="1"/>
</dbReference>
<evidence type="ECO:0000256" key="13">
    <source>
        <dbReference type="ARBA" id="ARBA00023014"/>
    </source>
</evidence>
<evidence type="ECO:0000256" key="16">
    <source>
        <dbReference type="ARBA" id="ARBA00034078"/>
    </source>
</evidence>
<keyword evidence="8" id="KW-0001">2Fe-2S</keyword>
<keyword evidence="23" id="KW-1185">Reference proteome</keyword>
<dbReference type="FunFam" id="3.30.365.10:FF:000002">
    <property type="entry name" value="Xanthine dehydrogenase oxidase"/>
    <property type="match status" value="1"/>
</dbReference>
<dbReference type="InterPro" id="IPR016208">
    <property type="entry name" value="Ald_Oxase/xanthine_DH-like"/>
</dbReference>
<comment type="cofactor">
    <cofactor evidence="1">
        <name>Mo-molybdopterin</name>
        <dbReference type="ChEBI" id="CHEBI:71302"/>
    </cofactor>
</comment>
<sequence>MIQFLLNDQLVTEERIDPNLTVLSYLRTHQRRCGTKEGCASGDCGACSVTLGSVVDGRLHYQTVNSCLMLVSGLQGRQLITVEDLREGKTLHPAQQAMVDCHGSQCGFCTPGFVMSLFSLQKNHSDWDRQQAEHALAGNLCRCTGYRSIMAAAEQLVTQAQPDSFDRCEQGVVERLRALENQEVRVIQDKGRHCYLPTTVAQLAALCVAHPDAALLAGGTDLSLLITQRYQGIPVMIALGQVDALKHCYEDDASYHLGAAASLDQIAAFMATRIPGVTEMLTRFASLQIRQLGTLGGNLANASPIGDASPTLLALNASLLLQKGDTQRTLPLSAFFTGYRQTVLQPGEFIHTIIIPKVTVSPDFVAWKISKRLDDDISAVFAAFNIQTDNGIVTAAHIAFGGMAATPVRATGCEQAMIGSALTAQTIATACQALEETFEPLSDFRASAGYRLQVASNLLRRYFYRLNGLSLTEVSRYVHNRPALPDSALPIAHARDISSGVGRSNKHESADKHVSGEAIYIDDKAEQPGLLHLCPRLSDHAHARITHVDVQPCYDVPGVVRVLTWQDVPGVNDVGPLQPGDPLLAQDCVEYVGQIIIAVLADSPDAARQGAMAAVIEYEVLPALLDVEQALLQGSFVQEPHIHQRGDVEAALARAPHRIQGAFHIGGQEHFYLETQTAMVIPGEDDALQVFCSTQNPTEVQKLVAEVMGISMNKVTIDMRRMGGGFGGKETQAAGVACLCAVAAGLTGRAVKMRLARRDDMRITGKRHPFYVRYDVGVEDDGRLCGVKIDLAGNCGYSLDLSGSIVDRAMFHADNAYYLGDARITGYRCRTNTASNTAFRGFGGPQGMVAIEQIMDHIARERGLDPLTLRKRNYYGKNERNITHYHQQVKDNLLDEITAQLETSSDYDARRAAIAAFNASSPVLKRGLALTPVKFGISFTSSFLNQAGALILIYTDGTVQLNHGGTEMGQGLNTKVAQIVAQVLQIEVDRIQITATDTGKVPNTSPTAASSGTDLNGKAAQNAAEILRERMTTMLCTLHGCGPEAVMFSNGIVRAAEHYYTFAQVAQLAWLNQVPLSATGYYRVPGIHYDRQAGRGEPFYYFAYGAACCEVIVDTLTGEYRLLRADILHDVGASLNPAIDIGQVEGGFVQGLGWLTCEELVWNDKGQLMTDGPASYKIPAIADVPADMRVTLVENRKNPQDTVFHSKAVGEPPFMLGIAAWCALQDAVASVADYRLHPALDAPATPERVFWGVQRMAGGTHDLS</sequence>
<dbReference type="InterPro" id="IPR008274">
    <property type="entry name" value="AldOxase/xan_DH_MoCoBD1"/>
</dbReference>
<dbReference type="InterPro" id="IPR012675">
    <property type="entry name" value="Beta-grasp_dom_sf"/>
</dbReference>
<dbReference type="InterPro" id="IPR046867">
    <property type="entry name" value="AldOxase/xan_DH_MoCoBD2"/>
</dbReference>
<dbReference type="SUPFAM" id="SSF47741">
    <property type="entry name" value="CO dehydrogenase ISP C-domain like"/>
    <property type="match status" value="1"/>
</dbReference>
<dbReference type="SMART" id="SM01092">
    <property type="entry name" value="CO_deh_flav_C"/>
    <property type="match status" value="1"/>
</dbReference>
<dbReference type="GO" id="GO:0004854">
    <property type="term" value="F:xanthine dehydrogenase activity"/>
    <property type="evidence" value="ECO:0007669"/>
    <property type="project" value="UniProtKB-EC"/>
</dbReference>
<keyword evidence="11" id="KW-0560">Oxidoreductase</keyword>
<keyword evidence="13" id="KW-0411">Iron-sulfur</keyword>
<keyword evidence="9" id="KW-0479">Metal-binding</keyword>
<evidence type="ECO:0000256" key="1">
    <source>
        <dbReference type="ARBA" id="ARBA00001924"/>
    </source>
</evidence>
<dbReference type="PANTHER" id="PTHR45444:SF3">
    <property type="entry name" value="XANTHINE DEHYDROGENASE"/>
    <property type="match status" value="1"/>
</dbReference>
<dbReference type="eggNOG" id="COG4630">
    <property type="taxonomic scope" value="Bacteria"/>
</dbReference>
<dbReference type="eggNOG" id="COG4631">
    <property type="taxonomic scope" value="Bacteria"/>
</dbReference>
<reference evidence="22 23" key="1">
    <citation type="journal article" date="2010" name="J. Bacteriol.">
        <title>Genome sequence of Pantoea ananatis LMG20103, the causative agent of Eucalyptus blight and dieback.</title>
        <authorList>
            <person name="De Maayer P."/>
            <person name="Chan W.Y."/>
            <person name="Venter S.N."/>
            <person name="Toth I.K."/>
            <person name="Birch P.R."/>
            <person name="Joubert F."/>
            <person name="Coutinho T.A."/>
        </authorList>
    </citation>
    <scope>NUCLEOTIDE SEQUENCE [LARGE SCALE GENOMIC DNA]</scope>
    <source>
        <strain evidence="22 23">LMG 20103</strain>
    </source>
</reference>
<evidence type="ECO:0000256" key="6">
    <source>
        <dbReference type="ARBA" id="ARBA00022505"/>
    </source>
</evidence>
<dbReference type="AlphaFoldDB" id="D4GF08"/>
<evidence type="ECO:0000256" key="17">
    <source>
        <dbReference type="ARBA" id="ARBA00049017"/>
    </source>
</evidence>
<evidence type="ECO:0000256" key="11">
    <source>
        <dbReference type="ARBA" id="ARBA00023002"/>
    </source>
</evidence>
<dbReference type="SUPFAM" id="SSF56003">
    <property type="entry name" value="Molybdenum cofactor-binding domain"/>
    <property type="match status" value="1"/>
</dbReference>
<dbReference type="SUPFAM" id="SSF54665">
    <property type="entry name" value="CO dehydrogenase molybdoprotein N-domain-like"/>
    <property type="match status" value="1"/>
</dbReference>
<dbReference type="InterPro" id="IPR014307">
    <property type="entry name" value="Xanthine_DH_ssu"/>
</dbReference>
<evidence type="ECO:0000256" key="10">
    <source>
        <dbReference type="ARBA" id="ARBA00022827"/>
    </source>
</evidence>
<keyword evidence="10" id="KW-0274">FAD</keyword>
<dbReference type="InterPro" id="IPR016169">
    <property type="entry name" value="FAD-bd_PCMH_sub2"/>
</dbReference>
<dbReference type="Gene3D" id="3.30.43.10">
    <property type="entry name" value="Uridine Diphospho-n-acetylenolpyruvylglucosamine Reductase, domain 2"/>
    <property type="match status" value="1"/>
</dbReference>
<protein>
    <recommendedName>
        <fullName evidence="5">xanthine dehydrogenase</fullName>
        <ecNumber evidence="5">1.17.1.4</ecNumber>
    </recommendedName>
</protein>
<dbReference type="InterPro" id="IPR000674">
    <property type="entry name" value="Ald_Oxase/Xan_DH_a/b"/>
</dbReference>
<dbReference type="InterPro" id="IPR005107">
    <property type="entry name" value="CO_DH_flav_C"/>
</dbReference>
<feature type="domain" description="FAD-binding PCMH-type" evidence="21">
    <location>
        <begin position="187"/>
        <end position="360"/>
    </location>
</feature>
<dbReference type="InterPro" id="IPR036683">
    <property type="entry name" value="CO_DH_flav_C_dom_sf"/>
</dbReference>
<dbReference type="HOGENOM" id="CLU_001681_1_1_6"/>
<dbReference type="STRING" id="706191.PANA_1963"/>
<dbReference type="SUPFAM" id="SSF54292">
    <property type="entry name" value="2Fe-2S ferredoxin-like"/>
    <property type="match status" value="1"/>
</dbReference>
<dbReference type="NCBIfam" id="TIGR02963">
    <property type="entry name" value="xanthine_xdhA"/>
    <property type="match status" value="1"/>
</dbReference>
<dbReference type="FunFam" id="3.30.365.10:FF:000001">
    <property type="entry name" value="Xanthine dehydrogenase oxidase"/>
    <property type="match status" value="1"/>
</dbReference>
<evidence type="ECO:0000256" key="7">
    <source>
        <dbReference type="ARBA" id="ARBA00022630"/>
    </source>
</evidence>
<evidence type="ECO:0000256" key="3">
    <source>
        <dbReference type="ARBA" id="ARBA00004275"/>
    </source>
</evidence>
<keyword evidence="6" id="KW-0500">Molybdenum</keyword>
<comment type="cofactor">
    <cofactor evidence="2">
        <name>FAD</name>
        <dbReference type="ChEBI" id="CHEBI:57692"/>
    </cofactor>
</comment>
<proteinExistence type="inferred from homology"/>
<keyword evidence="7" id="KW-0285">Flavoprotein</keyword>
<evidence type="ECO:0000256" key="15">
    <source>
        <dbReference type="ARBA" id="ARBA00023140"/>
    </source>
</evidence>
<dbReference type="Gene3D" id="3.30.465.10">
    <property type="match status" value="1"/>
</dbReference>
<accession>D4GF08</accession>
<dbReference type="Pfam" id="PF20256">
    <property type="entry name" value="MoCoBD_2"/>
    <property type="match status" value="1"/>
</dbReference>
<dbReference type="Pfam" id="PF00941">
    <property type="entry name" value="FAD_binding_5"/>
    <property type="match status" value="1"/>
</dbReference>
<dbReference type="EMBL" id="CP001875">
    <property type="protein sequence ID" value="ADD77130.1"/>
    <property type="molecule type" value="Genomic_DNA"/>
</dbReference>
<dbReference type="PIRSF" id="PIRSF000127">
    <property type="entry name" value="Xanthine_DH"/>
    <property type="match status" value="1"/>
</dbReference>
<evidence type="ECO:0000256" key="8">
    <source>
        <dbReference type="ARBA" id="ARBA00022714"/>
    </source>
</evidence>
<dbReference type="SUPFAM" id="SSF55447">
    <property type="entry name" value="CO dehydrogenase flavoprotein C-terminal domain-like"/>
    <property type="match status" value="1"/>
</dbReference>
<evidence type="ECO:0000256" key="12">
    <source>
        <dbReference type="ARBA" id="ARBA00023004"/>
    </source>
</evidence>